<dbReference type="Gene3D" id="2.60.120.200">
    <property type="match status" value="1"/>
</dbReference>
<evidence type="ECO:0000313" key="3">
    <source>
        <dbReference type="Proteomes" id="UP000054223"/>
    </source>
</evidence>
<comment type="caution">
    <text evidence="2">The sequence shown here is derived from an EMBL/GenBank/DDBJ whole genome shotgun (WGS) entry which is preliminary data.</text>
</comment>
<evidence type="ECO:0008006" key="4">
    <source>
        <dbReference type="Google" id="ProtNLM"/>
    </source>
</evidence>
<dbReference type="AlphaFoldDB" id="A0A9X0L441"/>
<feature type="signal peptide" evidence="1">
    <location>
        <begin position="1"/>
        <end position="20"/>
    </location>
</feature>
<dbReference type="EMBL" id="LNAL01000007">
    <property type="protein sequence ID" value="KUG07195.1"/>
    <property type="molecule type" value="Genomic_DNA"/>
</dbReference>
<accession>A0A9X0L441</accession>
<dbReference type="RefSeq" id="WP_059070822.1">
    <property type="nucleotide sequence ID" value="NZ_LNAL01000007.1"/>
</dbReference>
<proteinExistence type="predicted"/>
<sequence>MPTFSRIVPVLAACWLAASAFQPPRADTSATPSDDLGALSDDFNDAASLGNWKQFHQAEGWPSMVARAEVGGIAKGLLYLEPTTSGWYADFHGAFMYKEVTGDFFVTSRLKITGKTAELPATTWSLAGLMVREARPTATPANWKPNGENWLFLTAGIAEPVGQPVFESKTTVNSRSNLKLRPAKTGWVELGIMRVRAAFVLLYRYDGETQWHVHERFYRRDMPRTVQVGLNAYTDWYSAQQYHNDPMRFNTTIVSNGKPDLGLHVDYVRFQRPGYQASSPMADASELTDYTLSNAELLKTLRL</sequence>
<dbReference type="OrthoDB" id="9814707at2"/>
<organism evidence="2 3">
    <name type="scientific">Solirubrum puertoriconensis</name>
    <dbReference type="NCBI Taxonomy" id="1751427"/>
    <lineage>
        <taxon>Bacteria</taxon>
        <taxon>Pseudomonadati</taxon>
        <taxon>Bacteroidota</taxon>
        <taxon>Cytophagia</taxon>
        <taxon>Cytophagales</taxon>
    </lineage>
</organism>
<keyword evidence="3" id="KW-1185">Reference proteome</keyword>
<evidence type="ECO:0000256" key="1">
    <source>
        <dbReference type="SAM" id="SignalP"/>
    </source>
</evidence>
<reference evidence="2 3" key="1">
    <citation type="submission" date="2015-11" db="EMBL/GenBank/DDBJ databases">
        <title>Solirubrum puertoriconensis gen. nov. an environmental bacteria isolated in Puerto Rico.</title>
        <authorList>
            <person name="Cuebas-Irizarry M.F."/>
            <person name="Montalvo-Rodriguez R."/>
        </authorList>
    </citation>
    <scope>NUCLEOTIDE SEQUENCE [LARGE SCALE GENOMIC DNA]</scope>
    <source>
        <strain evidence="2 3">MC1A</strain>
    </source>
</reference>
<feature type="chain" id="PRO_5040960650" description="DUF1349 domain-containing protein" evidence="1">
    <location>
        <begin position="21"/>
        <end position="303"/>
    </location>
</feature>
<name>A0A9X0L441_SOLP1</name>
<gene>
    <name evidence="2" type="ORF">ASU33_12540</name>
</gene>
<keyword evidence="1" id="KW-0732">Signal</keyword>
<evidence type="ECO:0000313" key="2">
    <source>
        <dbReference type="EMBL" id="KUG07195.1"/>
    </source>
</evidence>
<protein>
    <recommendedName>
        <fullName evidence="4">DUF1349 domain-containing protein</fullName>
    </recommendedName>
</protein>
<dbReference type="Proteomes" id="UP000054223">
    <property type="component" value="Unassembled WGS sequence"/>
</dbReference>